<evidence type="ECO:0000313" key="6">
    <source>
        <dbReference type="EMBL" id="MBO1080324.1"/>
    </source>
</evidence>
<feature type="domain" description="HTH lysR-type" evidence="5">
    <location>
        <begin position="1"/>
        <end position="58"/>
    </location>
</feature>
<dbReference type="PRINTS" id="PR00039">
    <property type="entry name" value="HTHLYSR"/>
</dbReference>
<keyword evidence="4" id="KW-0804">Transcription</keyword>
<dbReference type="InterPro" id="IPR000847">
    <property type="entry name" value="LysR_HTH_N"/>
</dbReference>
<keyword evidence="3" id="KW-0238">DNA-binding</keyword>
<proteinExistence type="inferred from homology"/>
<dbReference type="Gene3D" id="1.10.10.10">
    <property type="entry name" value="Winged helix-like DNA-binding domain superfamily/Winged helix DNA-binding domain"/>
    <property type="match status" value="1"/>
</dbReference>
<keyword evidence="7" id="KW-1185">Reference proteome</keyword>
<dbReference type="PANTHER" id="PTHR30346:SF17">
    <property type="entry name" value="LYSR FAMILY TRANSCRIPTIONAL REGULATOR"/>
    <property type="match status" value="1"/>
</dbReference>
<comment type="similarity">
    <text evidence="1">Belongs to the LysR transcriptional regulatory family.</text>
</comment>
<accession>A0ABS3KS77</accession>
<reference evidence="6 7" key="1">
    <citation type="submission" date="2020-09" db="EMBL/GenBank/DDBJ databases">
        <title>Roseomonas.</title>
        <authorList>
            <person name="Zhu W."/>
        </authorList>
    </citation>
    <scope>NUCLEOTIDE SEQUENCE [LARGE SCALE GENOMIC DNA]</scope>
    <source>
        <strain evidence="6 7">573</strain>
    </source>
</reference>
<dbReference type="InterPro" id="IPR005119">
    <property type="entry name" value="LysR_subst-bd"/>
</dbReference>
<evidence type="ECO:0000256" key="2">
    <source>
        <dbReference type="ARBA" id="ARBA00023015"/>
    </source>
</evidence>
<gene>
    <name evidence="6" type="ORF">IAI61_14885</name>
</gene>
<dbReference type="CDD" id="cd08414">
    <property type="entry name" value="PBP2_LTTR_aromatics_like"/>
    <property type="match status" value="1"/>
</dbReference>
<dbReference type="InterPro" id="IPR036388">
    <property type="entry name" value="WH-like_DNA-bd_sf"/>
</dbReference>
<protein>
    <submittedName>
        <fullName evidence="6">LysR family transcriptional regulator</fullName>
    </submittedName>
</protein>
<dbReference type="SUPFAM" id="SSF53850">
    <property type="entry name" value="Periplasmic binding protein-like II"/>
    <property type="match status" value="1"/>
</dbReference>
<dbReference type="RefSeq" id="WP_207418238.1">
    <property type="nucleotide sequence ID" value="NZ_CP061177.1"/>
</dbReference>
<evidence type="ECO:0000256" key="1">
    <source>
        <dbReference type="ARBA" id="ARBA00009437"/>
    </source>
</evidence>
<dbReference type="PROSITE" id="PS50931">
    <property type="entry name" value="HTH_LYSR"/>
    <property type="match status" value="1"/>
</dbReference>
<evidence type="ECO:0000259" key="5">
    <source>
        <dbReference type="PROSITE" id="PS50931"/>
    </source>
</evidence>
<dbReference type="Proteomes" id="UP001518989">
    <property type="component" value="Unassembled WGS sequence"/>
</dbReference>
<keyword evidence="2" id="KW-0805">Transcription regulation</keyword>
<evidence type="ECO:0000313" key="7">
    <source>
        <dbReference type="Proteomes" id="UP001518989"/>
    </source>
</evidence>
<dbReference type="PANTHER" id="PTHR30346">
    <property type="entry name" value="TRANSCRIPTIONAL DUAL REGULATOR HCAR-RELATED"/>
    <property type="match status" value="1"/>
</dbReference>
<comment type="caution">
    <text evidence="6">The sequence shown here is derived from an EMBL/GenBank/DDBJ whole genome shotgun (WGS) entry which is preliminary data.</text>
</comment>
<evidence type="ECO:0000256" key="3">
    <source>
        <dbReference type="ARBA" id="ARBA00023125"/>
    </source>
</evidence>
<dbReference type="InterPro" id="IPR036390">
    <property type="entry name" value="WH_DNA-bd_sf"/>
</dbReference>
<evidence type="ECO:0000256" key="4">
    <source>
        <dbReference type="ARBA" id="ARBA00023163"/>
    </source>
</evidence>
<name>A0ABS3KS77_9PROT</name>
<dbReference type="SUPFAM" id="SSF46785">
    <property type="entry name" value="Winged helix' DNA-binding domain"/>
    <property type="match status" value="1"/>
</dbReference>
<dbReference type="Pfam" id="PF00126">
    <property type="entry name" value="HTH_1"/>
    <property type="match status" value="1"/>
</dbReference>
<organism evidence="6 7">
    <name type="scientific">Roseomonas haemaphysalidis</name>
    <dbReference type="NCBI Taxonomy" id="2768162"/>
    <lineage>
        <taxon>Bacteria</taxon>
        <taxon>Pseudomonadati</taxon>
        <taxon>Pseudomonadota</taxon>
        <taxon>Alphaproteobacteria</taxon>
        <taxon>Acetobacterales</taxon>
        <taxon>Roseomonadaceae</taxon>
        <taxon>Roseomonas</taxon>
    </lineage>
</organism>
<dbReference type="Pfam" id="PF03466">
    <property type="entry name" value="LysR_substrate"/>
    <property type="match status" value="1"/>
</dbReference>
<dbReference type="EMBL" id="JACTNG010000008">
    <property type="protein sequence ID" value="MBO1080324.1"/>
    <property type="molecule type" value="Genomic_DNA"/>
</dbReference>
<dbReference type="Gene3D" id="3.40.190.10">
    <property type="entry name" value="Periplasmic binding protein-like II"/>
    <property type="match status" value="2"/>
</dbReference>
<sequence>MELRHLRAFLAVAETLHFAQAAEQLGISPPALTEQVQGLETLLGARLFRRTKRSVALTDAGRLFLAEARPALEQVRRAERIGRLAGRGERGIVTVGFAASAALSGVLASSVSAWRQAQPEVELRLQELETMPQLAALAEGRLDIGFIRPPVPLPDGVAMVPLLREPLWLALPAGHPLCASRDIAPSELADNPFISPDFDAGQGFHHHTMAFGAQGGFVPHIAHRGRDLVAVVSLVGLGLGVALVPESLRDCLRAPGVEYRPLAGTPPRSELAAAFRRGEAAPATRACIRLLRQASARLDATPPELPPVPA</sequence>